<keyword evidence="4 8" id="KW-0560">Oxidoreductase</keyword>
<evidence type="ECO:0000256" key="8">
    <source>
        <dbReference type="PIRNR" id="PIRNR000156"/>
    </source>
</evidence>
<comment type="cofactor">
    <cofactor evidence="1 8">
        <name>thiamine diphosphate</name>
        <dbReference type="ChEBI" id="CHEBI:58937"/>
    </cofactor>
</comment>
<evidence type="ECO:0000313" key="15">
    <source>
        <dbReference type="Proteomes" id="UP000237983"/>
    </source>
</evidence>
<dbReference type="AlphaFoldDB" id="A0A2T0VJ98"/>
<dbReference type="EMBL" id="PVTL01000001">
    <property type="protein sequence ID" value="PRY70288.1"/>
    <property type="molecule type" value="Genomic_DNA"/>
</dbReference>
<evidence type="ECO:0000256" key="5">
    <source>
        <dbReference type="ARBA" id="ARBA00023052"/>
    </source>
</evidence>
<keyword evidence="15" id="KW-1185">Reference proteome</keyword>
<evidence type="ECO:0000256" key="2">
    <source>
        <dbReference type="ARBA" id="ARBA00012281"/>
    </source>
</evidence>
<name>A0A2T0VJ98_9MICO</name>
<dbReference type="FunFam" id="3.40.50.970:FF:000011">
    <property type="entry name" value="Pyruvate dehydrogenase E1 component"/>
    <property type="match status" value="1"/>
</dbReference>
<dbReference type="CDD" id="cd02017">
    <property type="entry name" value="TPP_E1_EcPDC_like"/>
    <property type="match status" value="1"/>
</dbReference>
<keyword evidence="5 8" id="KW-0786">Thiamine pyrophosphate</keyword>
<dbReference type="Pfam" id="PF17831">
    <property type="entry name" value="PDH_E1_M"/>
    <property type="match status" value="1"/>
</dbReference>
<keyword evidence="6 8" id="KW-0670">Pyruvate</keyword>
<dbReference type="Pfam" id="PF22613">
    <property type="entry name" value="Transketolase_C_1"/>
    <property type="match status" value="1"/>
</dbReference>
<keyword evidence="9" id="KW-0460">Magnesium</keyword>
<dbReference type="InterPro" id="IPR051157">
    <property type="entry name" value="PDH/Transketolase"/>
</dbReference>
<organism evidence="14 15">
    <name type="scientific">Glaciihabitans tibetensis</name>
    <dbReference type="NCBI Taxonomy" id="1266600"/>
    <lineage>
        <taxon>Bacteria</taxon>
        <taxon>Bacillati</taxon>
        <taxon>Actinomycetota</taxon>
        <taxon>Actinomycetes</taxon>
        <taxon>Micrococcales</taxon>
        <taxon>Microbacteriaceae</taxon>
        <taxon>Glaciihabitans</taxon>
    </lineage>
</organism>
<dbReference type="InterPro" id="IPR055152">
    <property type="entry name" value="Transketolase-like_C_2"/>
</dbReference>
<feature type="binding site" evidence="9">
    <location>
        <position position="271"/>
    </location>
    <ligand>
        <name>Mg(2+)</name>
        <dbReference type="ChEBI" id="CHEBI:18420"/>
    </ligand>
</feature>
<dbReference type="InterPro" id="IPR041621">
    <property type="entry name" value="PDH_E1_M"/>
</dbReference>
<evidence type="ECO:0000256" key="4">
    <source>
        <dbReference type="ARBA" id="ARBA00023002"/>
    </source>
</evidence>
<dbReference type="PANTHER" id="PTHR43825">
    <property type="entry name" value="PYRUVATE DEHYDROGENASE E1 COMPONENT"/>
    <property type="match status" value="1"/>
</dbReference>
<dbReference type="EC" id="1.2.4.1" evidence="2 8"/>
<evidence type="ECO:0000256" key="3">
    <source>
        <dbReference type="ARBA" id="ARBA00017172"/>
    </source>
</evidence>
<dbReference type="NCBIfam" id="TIGR00759">
    <property type="entry name" value="aceE"/>
    <property type="match status" value="1"/>
</dbReference>
<dbReference type="PANTHER" id="PTHR43825:SF3">
    <property type="entry name" value="PYRUVATE DEHYDROGENASE E1 COMPONENT"/>
    <property type="match status" value="1"/>
</dbReference>
<dbReference type="InterPro" id="IPR035807">
    <property type="entry name" value="PDC_E1_N"/>
</dbReference>
<dbReference type="Pfam" id="PF00456">
    <property type="entry name" value="Transketolase_N"/>
    <property type="match status" value="1"/>
</dbReference>
<dbReference type="SUPFAM" id="SSF52518">
    <property type="entry name" value="Thiamin diphosphate-binding fold (THDP-binding)"/>
    <property type="match status" value="2"/>
</dbReference>
<feature type="binding site" evidence="9">
    <location>
        <position position="269"/>
    </location>
    <ligand>
        <name>Mg(2+)</name>
        <dbReference type="ChEBI" id="CHEBI:18420"/>
    </ligand>
</feature>
<feature type="domain" description="Transketolase N-terminal" evidence="11">
    <location>
        <begin position="143"/>
        <end position="307"/>
    </location>
</feature>
<dbReference type="SUPFAM" id="SSF52922">
    <property type="entry name" value="TK C-terminal domain-like"/>
    <property type="match status" value="1"/>
</dbReference>
<comment type="cofactor">
    <cofactor evidence="9">
        <name>Mg(2+)</name>
        <dbReference type="ChEBI" id="CHEBI:18420"/>
    </cofactor>
</comment>
<dbReference type="GO" id="GO:0004739">
    <property type="term" value="F:pyruvate dehydrogenase (acetyl-transferring) activity"/>
    <property type="evidence" value="ECO:0007669"/>
    <property type="project" value="UniProtKB-EC"/>
</dbReference>
<dbReference type="InterPro" id="IPR009014">
    <property type="entry name" value="Transketo_C/PFOR_II"/>
</dbReference>
<feature type="region of interest" description="Disordered" evidence="10">
    <location>
        <begin position="1"/>
        <end position="21"/>
    </location>
</feature>
<dbReference type="OrthoDB" id="9759664at2"/>
<comment type="catalytic activity">
    <reaction evidence="7 8">
        <text>N(6)-[(R)-lipoyl]-L-lysyl-[protein] + pyruvate + H(+) = N(6)-[(R)-S(8)-acetyldihydrolipoyl]-L-lysyl-[protein] + CO2</text>
        <dbReference type="Rhea" id="RHEA:19189"/>
        <dbReference type="Rhea" id="RHEA-COMP:10474"/>
        <dbReference type="Rhea" id="RHEA-COMP:10478"/>
        <dbReference type="ChEBI" id="CHEBI:15361"/>
        <dbReference type="ChEBI" id="CHEBI:15378"/>
        <dbReference type="ChEBI" id="CHEBI:16526"/>
        <dbReference type="ChEBI" id="CHEBI:83099"/>
        <dbReference type="ChEBI" id="CHEBI:83111"/>
        <dbReference type="EC" id="1.2.4.1"/>
    </reaction>
</comment>
<keyword evidence="9" id="KW-0479">Metal-binding</keyword>
<evidence type="ECO:0000313" key="14">
    <source>
        <dbReference type="EMBL" id="PRY70288.1"/>
    </source>
</evidence>
<evidence type="ECO:0000256" key="1">
    <source>
        <dbReference type="ARBA" id="ARBA00001964"/>
    </source>
</evidence>
<dbReference type="Proteomes" id="UP000237983">
    <property type="component" value="Unassembled WGS sequence"/>
</dbReference>
<dbReference type="Gene3D" id="3.40.50.970">
    <property type="match status" value="2"/>
</dbReference>
<feature type="compositionally biased region" description="Polar residues" evidence="10">
    <location>
        <begin position="1"/>
        <end position="13"/>
    </location>
</feature>
<evidence type="ECO:0000256" key="7">
    <source>
        <dbReference type="ARBA" id="ARBA00051231"/>
    </source>
</evidence>
<evidence type="ECO:0000256" key="10">
    <source>
        <dbReference type="SAM" id="MobiDB-lite"/>
    </source>
</evidence>
<feature type="domain" description="Transketolase-like C-terminal" evidence="13">
    <location>
        <begin position="729"/>
        <end position="861"/>
    </location>
</feature>
<dbReference type="InterPro" id="IPR005474">
    <property type="entry name" value="Transketolase_N"/>
</dbReference>
<proteinExistence type="predicted"/>
<dbReference type="InterPro" id="IPR004660">
    <property type="entry name" value="PDH_E1"/>
</dbReference>
<evidence type="ECO:0000259" key="12">
    <source>
        <dbReference type="Pfam" id="PF17831"/>
    </source>
</evidence>
<gene>
    <name evidence="14" type="ORF">B0I08_101418</name>
</gene>
<dbReference type="GO" id="GO:0000287">
    <property type="term" value="F:magnesium ion binding"/>
    <property type="evidence" value="ECO:0007669"/>
    <property type="project" value="UniProtKB-ARBA"/>
</dbReference>
<evidence type="ECO:0000256" key="9">
    <source>
        <dbReference type="PIRSR" id="PIRSR000156-1"/>
    </source>
</evidence>
<accession>A0A2T0VJ98</accession>
<comment type="function">
    <text evidence="8">Component of the pyruvate dehydrogenase (PDH) complex, that catalyzes the overall conversion of pyruvate to acetyl-CoA and CO(2).</text>
</comment>
<dbReference type="PIRSF" id="PIRSF000156">
    <property type="entry name" value="Pyruvate_dh_E1"/>
    <property type="match status" value="1"/>
</dbReference>
<dbReference type="InterPro" id="IPR029061">
    <property type="entry name" value="THDP-binding"/>
</dbReference>
<sequence>MTVNDQDPYSVNNTDKDPEETAEWQESLDALVAAQGHERGREIMLSLLKRSKELHLGVPMVPTTDYLNTIATNEEPDFPGNEDIERRYRAWIRWNAAITVHRAQRPGIGVGGHIATYASSAALYEVGHNHFFRGQDHPGGGDHIFYQGHASPGMYARAFLEGRLSEHQLDGFRQEKSHEGGGLSSYPHPRLMKDFWQFPTVSMGLGPINAIYQAQSNKYLQNRGIKDTSDQQVWAFLGDGEMDEVESRGALQWAANEKLDNLNFVINCNLQRLDGPVRGNGKIIQELESFFRGAGWNVIKVVWGREWDELLARDTEGALRDLMNVTPDGDYQTYKAESGAYIRENFFGRDPRALELVKDYSDEQIWNLKRGGHDYRKVYAAFKAAQEHTGQPTVILAKTVKGYGLGPSFEGRNATHQMKKLTLDNLKLFRDEMRIPITDAVLEENPYQPPYFNPGENDEAIQYLHERRRALGGYVPERRSKYTQVDLPDDSAYAIAKKGSGKQEIATTMAFARLLKDLLRAKGFGHRIVPVIPDEARTFGMDAYFPSAKIYNPNGQNYTAVDREQLLAYKESPQGQIVHVGINEAGAFAAFTAAGTSYSTHGEALIPVYVFYSMFGFQRTGDAMWAAGDQMARGFIIGATAGRTTLTGEGLQHADGHSLLLASTNPAVVSYDPAFGYEMGQIVRAGLERMYSGEHPDPNVMYYITVYNEPIIQPAEPENLDVEGVLRGIHRVSEAYNPGPKAQLLASGVAVPWALEAQQLLENDWGVSADVWSVTSWTELRRDGLAADEHNFLYPNEDAHVPYVTRKLQDAQGPFIAVTDFMHAVPDQIRQFVPGDFATLGADDFGFSDTRAAARRFFKIDGPSLVVRTLEALVKQGKMDPGVPARAIEMYQLHDVNAGTTGSAGGES</sequence>
<reference evidence="14 15" key="1">
    <citation type="submission" date="2018-03" db="EMBL/GenBank/DDBJ databases">
        <title>Genomic Encyclopedia of Type Strains, Phase III (KMG-III): the genomes of soil and plant-associated and newly described type strains.</title>
        <authorList>
            <person name="Whitman W."/>
        </authorList>
    </citation>
    <scope>NUCLEOTIDE SEQUENCE [LARGE SCALE GENOMIC DNA]</scope>
    <source>
        <strain evidence="14 15">CGMCC 1.12484</strain>
    </source>
</reference>
<evidence type="ECO:0000259" key="13">
    <source>
        <dbReference type="Pfam" id="PF22613"/>
    </source>
</evidence>
<protein>
    <recommendedName>
        <fullName evidence="3 8">Pyruvate dehydrogenase E1 component</fullName>
        <ecNumber evidence="2 8">1.2.4.1</ecNumber>
    </recommendedName>
</protein>
<comment type="caution">
    <text evidence="14">The sequence shown here is derived from an EMBL/GenBank/DDBJ whole genome shotgun (WGS) entry which is preliminary data.</text>
</comment>
<feature type="domain" description="Pyruvate dehydrogenase E1 component middle" evidence="12">
    <location>
        <begin position="489"/>
        <end position="710"/>
    </location>
</feature>
<dbReference type="Gene3D" id="3.40.50.920">
    <property type="match status" value="1"/>
</dbReference>
<evidence type="ECO:0000256" key="6">
    <source>
        <dbReference type="ARBA" id="ARBA00023317"/>
    </source>
</evidence>
<evidence type="ECO:0000259" key="11">
    <source>
        <dbReference type="Pfam" id="PF00456"/>
    </source>
</evidence>
<feature type="binding site" evidence="9">
    <location>
        <position position="239"/>
    </location>
    <ligand>
        <name>Mg(2+)</name>
        <dbReference type="ChEBI" id="CHEBI:18420"/>
    </ligand>
</feature>
<dbReference type="RefSeq" id="WP_106209297.1">
    <property type="nucleotide sequence ID" value="NZ_PVTL01000001.1"/>
</dbReference>